<proteinExistence type="predicted"/>
<feature type="non-terminal residue" evidence="2">
    <location>
        <position position="1"/>
    </location>
</feature>
<comment type="caution">
    <text evidence="2">The sequence shown here is derived from an EMBL/GenBank/DDBJ whole genome shotgun (WGS) entry which is preliminary data.</text>
</comment>
<accession>A0A9N9E9L3</accession>
<dbReference type="InterPro" id="IPR013761">
    <property type="entry name" value="SAM/pointed_sf"/>
</dbReference>
<reference evidence="2" key="1">
    <citation type="submission" date="2021-06" db="EMBL/GenBank/DDBJ databases">
        <authorList>
            <person name="Kallberg Y."/>
            <person name="Tangrot J."/>
            <person name="Rosling A."/>
        </authorList>
    </citation>
    <scope>NUCLEOTIDE SEQUENCE</scope>
    <source>
        <strain evidence="2">UK204</strain>
    </source>
</reference>
<feature type="domain" description="DUF6826" evidence="1">
    <location>
        <begin position="128"/>
        <end position="190"/>
    </location>
</feature>
<dbReference type="Proteomes" id="UP000789570">
    <property type="component" value="Unassembled WGS sequence"/>
</dbReference>
<dbReference type="OrthoDB" id="2445762at2759"/>
<dbReference type="InterPro" id="IPR049229">
    <property type="entry name" value="DUF6826"/>
</dbReference>
<dbReference type="AlphaFoldDB" id="A0A9N9E9L3"/>
<dbReference type="Gene3D" id="1.10.150.50">
    <property type="entry name" value="Transcription Factor, Ets-1"/>
    <property type="match status" value="1"/>
</dbReference>
<keyword evidence="3" id="KW-1185">Reference proteome</keyword>
<dbReference type="EMBL" id="CAJVPQ010005403">
    <property type="protein sequence ID" value="CAG8669532.1"/>
    <property type="molecule type" value="Genomic_DNA"/>
</dbReference>
<organism evidence="2 3">
    <name type="scientific">Funneliformis caledonium</name>
    <dbReference type="NCBI Taxonomy" id="1117310"/>
    <lineage>
        <taxon>Eukaryota</taxon>
        <taxon>Fungi</taxon>
        <taxon>Fungi incertae sedis</taxon>
        <taxon>Mucoromycota</taxon>
        <taxon>Glomeromycotina</taxon>
        <taxon>Glomeromycetes</taxon>
        <taxon>Glomerales</taxon>
        <taxon>Glomeraceae</taxon>
        <taxon>Funneliformis</taxon>
    </lineage>
</organism>
<evidence type="ECO:0000259" key="1">
    <source>
        <dbReference type="Pfam" id="PF20713"/>
    </source>
</evidence>
<sequence length="190" mass="21878">EDLNLDLDEEDIEIIRSKKIVSKALFSLSKEELQSYRLQLGLAIAISELIKEIKGTEDLKKHFDEIAEKLKERLDHKIDGVSTDTETDKSIIVGERDTETTFPLKLTMTTQRRVYRKFKYPPSPDVSEKILQEYFIDECKPLQKSKDSKLVVEDIYSVPLLATRKPDFVFIAKGHLLDALRVVAIGEIRK</sequence>
<name>A0A9N9E9L3_9GLOM</name>
<evidence type="ECO:0000313" key="2">
    <source>
        <dbReference type="EMBL" id="CAG8669532.1"/>
    </source>
</evidence>
<gene>
    <name evidence="2" type="ORF">FCALED_LOCUS11953</name>
</gene>
<protein>
    <submittedName>
        <fullName evidence="2">16884_t:CDS:1</fullName>
    </submittedName>
</protein>
<evidence type="ECO:0000313" key="3">
    <source>
        <dbReference type="Proteomes" id="UP000789570"/>
    </source>
</evidence>
<dbReference type="Pfam" id="PF20713">
    <property type="entry name" value="DUF6826"/>
    <property type="match status" value="1"/>
</dbReference>